<comment type="caution">
    <text evidence="1">The sequence shown here is derived from an EMBL/GenBank/DDBJ whole genome shotgun (WGS) entry which is preliminary data.</text>
</comment>
<geneLocation type="mitochondrion" evidence="1"/>
<keyword evidence="1" id="KW-0496">Mitochondrion</keyword>
<accession>A0A101M2D3</accession>
<dbReference type="AlphaFoldDB" id="A0A101M2D3"/>
<name>A0A101M2D3_PICGL</name>
<sequence length="143" mass="16230">MFILLLVKKRSRTRLLAKLQPCLPNPVIYNLLLSFFSLSIFDEDQRDWSTDSGIPPVGLLTFVLLNFFLDDFDRAIVHLFPYGYGRFFNASILAIPQQSQSAAALFPVEQIDNLLRELSLAAKVTFVVRGGFPIPCVNGLFYR</sequence>
<evidence type="ECO:0000313" key="1">
    <source>
        <dbReference type="EMBL" id="KUM49644.1"/>
    </source>
</evidence>
<reference evidence="1" key="1">
    <citation type="journal article" date="2015" name="Genome Biol. Evol.">
        <title>Organellar Genomes of White Spruce (Picea glauca): Assembly and Annotation.</title>
        <authorList>
            <person name="Jackman S.D."/>
            <person name="Warren R.L."/>
            <person name="Gibb E.A."/>
            <person name="Vandervalk B.P."/>
            <person name="Mohamadi H."/>
            <person name="Chu J."/>
            <person name="Raymond A."/>
            <person name="Pleasance S."/>
            <person name="Coope R."/>
            <person name="Wildung M.R."/>
            <person name="Ritland C.E."/>
            <person name="Bousquet J."/>
            <person name="Jones S.J."/>
            <person name="Bohlmann J."/>
            <person name="Birol I."/>
        </authorList>
    </citation>
    <scope>NUCLEOTIDE SEQUENCE [LARGE SCALE GENOMIC DNA]</scope>
    <source>
        <tissue evidence="1">Flushing bud</tissue>
    </source>
</reference>
<organism evidence="1">
    <name type="scientific">Picea glauca</name>
    <name type="common">White spruce</name>
    <name type="synonym">Pinus glauca</name>
    <dbReference type="NCBI Taxonomy" id="3330"/>
    <lineage>
        <taxon>Eukaryota</taxon>
        <taxon>Viridiplantae</taxon>
        <taxon>Streptophyta</taxon>
        <taxon>Embryophyta</taxon>
        <taxon>Tracheophyta</taxon>
        <taxon>Spermatophyta</taxon>
        <taxon>Pinopsida</taxon>
        <taxon>Pinidae</taxon>
        <taxon>Conifers I</taxon>
        <taxon>Pinales</taxon>
        <taxon>Pinaceae</taxon>
        <taxon>Picea</taxon>
    </lineage>
</organism>
<protein>
    <submittedName>
        <fullName evidence="1">Uncharacterized protein</fullName>
    </submittedName>
</protein>
<gene>
    <name evidence="1" type="ORF">ABT39_MTgene2870</name>
</gene>
<proteinExistence type="predicted"/>
<dbReference type="EMBL" id="LKAM01000002">
    <property type="protein sequence ID" value="KUM49644.1"/>
    <property type="molecule type" value="Genomic_DNA"/>
</dbReference>